<evidence type="ECO:0000313" key="14">
    <source>
        <dbReference type="Proteomes" id="UP001056429"/>
    </source>
</evidence>
<evidence type="ECO:0000313" key="13">
    <source>
        <dbReference type="EMBL" id="MCM1991470.1"/>
    </source>
</evidence>
<dbReference type="Gene3D" id="1.10.287.950">
    <property type="entry name" value="Methyl-accepting chemotaxis protein"/>
    <property type="match status" value="1"/>
</dbReference>
<organism evidence="13 14">
    <name type="scientific">Oceanirhabdus seepicola</name>
    <dbReference type="NCBI Taxonomy" id="2828781"/>
    <lineage>
        <taxon>Bacteria</taxon>
        <taxon>Bacillati</taxon>
        <taxon>Bacillota</taxon>
        <taxon>Clostridia</taxon>
        <taxon>Eubacteriales</taxon>
        <taxon>Clostridiaceae</taxon>
        <taxon>Oceanirhabdus</taxon>
    </lineage>
</organism>
<dbReference type="InterPro" id="IPR033479">
    <property type="entry name" value="dCache_1"/>
</dbReference>
<reference evidence="13" key="1">
    <citation type="journal article" date="2021" name="mSystems">
        <title>Bacteria and Archaea Synergistically Convert Glycine Betaine to Biogenic Methane in the Formosa Cold Seep of the South China Sea.</title>
        <authorList>
            <person name="Li L."/>
            <person name="Zhang W."/>
            <person name="Zhang S."/>
            <person name="Song L."/>
            <person name="Sun Q."/>
            <person name="Zhang H."/>
            <person name="Xiang H."/>
            <person name="Dong X."/>
        </authorList>
    </citation>
    <scope>NUCLEOTIDE SEQUENCE</scope>
    <source>
        <strain evidence="13">ZWT</strain>
    </source>
</reference>
<keyword evidence="3" id="KW-0145">Chemotaxis</keyword>
<dbReference type="Pfam" id="PF00015">
    <property type="entry name" value="MCPsignal"/>
    <property type="match status" value="1"/>
</dbReference>
<dbReference type="Proteomes" id="UP001056429">
    <property type="component" value="Unassembled WGS sequence"/>
</dbReference>
<evidence type="ECO:0000256" key="4">
    <source>
        <dbReference type="ARBA" id="ARBA00022692"/>
    </source>
</evidence>
<dbReference type="Pfam" id="PF00672">
    <property type="entry name" value="HAMP"/>
    <property type="match status" value="1"/>
</dbReference>
<dbReference type="GO" id="GO:0006935">
    <property type="term" value="P:chemotaxis"/>
    <property type="evidence" value="ECO:0007669"/>
    <property type="project" value="UniProtKB-KW"/>
</dbReference>
<gene>
    <name evidence="13" type="ORF">KDK92_17180</name>
</gene>
<dbReference type="AlphaFoldDB" id="A0A9J6P5Q8"/>
<evidence type="ECO:0000256" key="9">
    <source>
        <dbReference type="PROSITE-ProRule" id="PRU00284"/>
    </source>
</evidence>
<comment type="subcellular location">
    <subcellularLocation>
        <location evidence="1">Cell membrane</location>
        <topology evidence="1">Multi-pass membrane protein</topology>
    </subcellularLocation>
</comment>
<evidence type="ECO:0000256" key="6">
    <source>
        <dbReference type="ARBA" id="ARBA00023136"/>
    </source>
</evidence>
<evidence type="ECO:0000256" key="8">
    <source>
        <dbReference type="ARBA" id="ARBA00029447"/>
    </source>
</evidence>
<accession>A0A9J6P5Q8</accession>
<feature type="transmembrane region" description="Helical" evidence="10">
    <location>
        <begin position="13"/>
        <end position="33"/>
    </location>
</feature>
<dbReference type="PROSITE" id="PS50111">
    <property type="entry name" value="CHEMOTAXIS_TRANSDUC_2"/>
    <property type="match status" value="1"/>
</dbReference>
<evidence type="ECO:0000256" key="3">
    <source>
        <dbReference type="ARBA" id="ARBA00022500"/>
    </source>
</evidence>
<dbReference type="Gene3D" id="6.10.340.10">
    <property type="match status" value="1"/>
</dbReference>
<dbReference type="RefSeq" id="WP_250860590.1">
    <property type="nucleotide sequence ID" value="NZ_JAGSOJ010000004.1"/>
</dbReference>
<dbReference type="SMART" id="SM00283">
    <property type="entry name" value="MA"/>
    <property type="match status" value="1"/>
</dbReference>
<dbReference type="PANTHER" id="PTHR32089">
    <property type="entry name" value="METHYL-ACCEPTING CHEMOTAXIS PROTEIN MCPB"/>
    <property type="match status" value="1"/>
</dbReference>
<feature type="domain" description="Methyl-accepting transducer" evidence="11">
    <location>
        <begin position="415"/>
        <end position="651"/>
    </location>
</feature>
<evidence type="ECO:0000256" key="5">
    <source>
        <dbReference type="ARBA" id="ARBA00022989"/>
    </source>
</evidence>
<dbReference type="GO" id="GO:0005886">
    <property type="term" value="C:plasma membrane"/>
    <property type="evidence" value="ECO:0007669"/>
    <property type="project" value="UniProtKB-SubCell"/>
</dbReference>
<protein>
    <submittedName>
        <fullName evidence="13">Methyl-accepting chemotaxis protein</fullName>
    </submittedName>
</protein>
<feature type="domain" description="HAMP" evidence="12">
    <location>
        <begin position="342"/>
        <end position="396"/>
    </location>
</feature>
<keyword evidence="4 10" id="KW-0812">Transmembrane</keyword>
<dbReference type="Gene3D" id="3.30.450.20">
    <property type="entry name" value="PAS domain"/>
    <property type="match status" value="2"/>
</dbReference>
<evidence type="ECO:0000259" key="12">
    <source>
        <dbReference type="PROSITE" id="PS50885"/>
    </source>
</evidence>
<dbReference type="CDD" id="cd11386">
    <property type="entry name" value="MCP_signal"/>
    <property type="match status" value="1"/>
</dbReference>
<comment type="similarity">
    <text evidence="8">Belongs to the methyl-accepting chemotaxis (MCP) protein family.</text>
</comment>
<dbReference type="SUPFAM" id="SSF58104">
    <property type="entry name" value="Methyl-accepting chemotaxis protein (MCP) signaling domain"/>
    <property type="match status" value="1"/>
</dbReference>
<dbReference type="SMART" id="SM00304">
    <property type="entry name" value="HAMP"/>
    <property type="match status" value="1"/>
</dbReference>
<dbReference type="PANTHER" id="PTHR32089:SF112">
    <property type="entry name" value="LYSOZYME-LIKE PROTEIN-RELATED"/>
    <property type="match status" value="1"/>
</dbReference>
<keyword evidence="6 10" id="KW-0472">Membrane</keyword>
<evidence type="ECO:0000256" key="2">
    <source>
        <dbReference type="ARBA" id="ARBA00022475"/>
    </source>
</evidence>
<keyword evidence="7 9" id="KW-0807">Transducer</keyword>
<feature type="transmembrane region" description="Helical" evidence="10">
    <location>
        <begin position="324"/>
        <end position="341"/>
    </location>
</feature>
<evidence type="ECO:0000256" key="1">
    <source>
        <dbReference type="ARBA" id="ARBA00004651"/>
    </source>
</evidence>
<evidence type="ECO:0000256" key="7">
    <source>
        <dbReference type="ARBA" id="ARBA00023224"/>
    </source>
</evidence>
<dbReference type="PROSITE" id="PS50885">
    <property type="entry name" value="HAMP"/>
    <property type="match status" value="1"/>
</dbReference>
<name>A0A9J6P5Q8_9CLOT</name>
<evidence type="ECO:0000256" key="10">
    <source>
        <dbReference type="SAM" id="Phobius"/>
    </source>
</evidence>
<dbReference type="InterPro" id="IPR004089">
    <property type="entry name" value="MCPsignal_dom"/>
</dbReference>
<dbReference type="CDD" id="cd12913">
    <property type="entry name" value="PDC1_MCP_like"/>
    <property type="match status" value="1"/>
</dbReference>
<dbReference type="Pfam" id="PF02743">
    <property type="entry name" value="dCache_1"/>
    <property type="match status" value="1"/>
</dbReference>
<reference evidence="13" key="2">
    <citation type="submission" date="2021-04" db="EMBL/GenBank/DDBJ databases">
        <authorList>
            <person name="Dong X."/>
        </authorList>
    </citation>
    <scope>NUCLEOTIDE SEQUENCE</scope>
    <source>
        <strain evidence="13">ZWT</strain>
    </source>
</reference>
<comment type="caution">
    <text evidence="13">The sequence shown here is derived from an EMBL/GenBank/DDBJ whole genome shotgun (WGS) entry which is preliminary data.</text>
</comment>
<dbReference type="EMBL" id="JAGSOJ010000004">
    <property type="protein sequence ID" value="MCM1991470.1"/>
    <property type="molecule type" value="Genomic_DNA"/>
</dbReference>
<dbReference type="InterPro" id="IPR003660">
    <property type="entry name" value="HAMP_dom"/>
</dbReference>
<proteinExistence type="inferred from homology"/>
<evidence type="ECO:0000259" key="11">
    <source>
        <dbReference type="PROSITE" id="PS50111"/>
    </source>
</evidence>
<keyword evidence="14" id="KW-1185">Reference proteome</keyword>
<keyword evidence="2" id="KW-1003">Cell membrane</keyword>
<dbReference type="GO" id="GO:0007165">
    <property type="term" value="P:signal transduction"/>
    <property type="evidence" value="ECO:0007669"/>
    <property type="project" value="UniProtKB-KW"/>
</dbReference>
<sequence length="701" mass="78359">MGKIGLKKLKYKMLLFIGVAVMICSIAGNYLTISAMREKTDKLVNEASHEKIDKYSLMAQEMLSMASKDAKELVDTALILKENEATREMLTDILKSILKNNDEYVGVWTCWEDNSYDNNDYNYQYTENHDKTGRLIPRAVKSRFGIGVETFKYYDKEGDGEYYLKVKNAKKPMITDPHIGIFDDKEELITSIVYPIIHNNKFLGAMGIDIKLSKLKDQLTDVKILESGYAALISSDGKFVAHKNMDLLGEDFIGFKEDEKIRNCIVSGEEFDDESKSEFLNKKVHRLIKPVNIEGMDDLWAFLVDIPKDELSEISNNTRDKLRIINIITLIIILAIIYILANKITKPIEKTTVMLKDIAEGEGDLTKRLEVVSQDEVGELSNWFNIFIGKIGVLIGDAKDSAVTLSENTSLIEEAINENNHSLEVVSTSVGEVAVASESNASLVEEINANLEEVANSAVVMKEASHTAVESSKEIFEIVEQGRRRVKALSENNEELEGSITTVNDVIQKLSKSSENIGQILKVITDISEQTNLLALNAAIEAARAGEHGAGFAVVADEVRKLAEESKNSAVDITEIVREIQLHIINADKSAAEGKNIVDSCVKRSAEIERRFNRIYKRVESITAKSEEIYDLSSQQANGSEEMSSAMENISQALQTNVHNVNNMNNSIENQVSIMEEITASVQEVNNRADELRNDTDRFKI</sequence>
<keyword evidence="5 10" id="KW-1133">Transmembrane helix</keyword>
<dbReference type="CDD" id="cd06225">
    <property type="entry name" value="HAMP"/>
    <property type="match status" value="1"/>
</dbReference>